<sequence>VSLIIRASAELDVLLIKRAESERDPWSGHIALPGGRRDTEDASLAHTAIRETSEETGVELSTSGWSLGRLGRVVPSRSTLPPITISPYVFGVQEDVEANADSPEVDRVLWMGLPDLLDPKTRGATTILLPTGPEDFPCYWVGGHVIWGLTFRVLSEFVELAGGL</sequence>
<keyword evidence="3" id="KW-0479">Metal-binding</keyword>
<evidence type="ECO:0000256" key="4">
    <source>
        <dbReference type="ARBA" id="ARBA00022801"/>
    </source>
</evidence>
<dbReference type="InterPro" id="IPR015797">
    <property type="entry name" value="NUDIX_hydrolase-like_dom_sf"/>
</dbReference>
<dbReference type="InterPro" id="IPR000086">
    <property type="entry name" value="NUDIX_hydrolase_dom"/>
</dbReference>
<evidence type="ECO:0000256" key="2">
    <source>
        <dbReference type="ARBA" id="ARBA00001946"/>
    </source>
</evidence>
<organism evidence="8">
    <name type="scientific">marine metagenome</name>
    <dbReference type="NCBI Taxonomy" id="408172"/>
    <lineage>
        <taxon>unclassified sequences</taxon>
        <taxon>metagenomes</taxon>
        <taxon>ecological metagenomes</taxon>
    </lineage>
</organism>
<keyword evidence="5" id="KW-0460">Magnesium</keyword>
<keyword evidence="4" id="KW-0378">Hydrolase</keyword>
<evidence type="ECO:0000256" key="3">
    <source>
        <dbReference type="ARBA" id="ARBA00022723"/>
    </source>
</evidence>
<reference evidence="8" key="1">
    <citation type="submission" date="2018-05" db="EMBL/GenBank/DDBJ databases">
        <authorList>
            <person name="Lanie J.A."/>
            <person name="Ng W.-L."/>
            <person name="Kazmierczak K.M."/>
            <person name="Andrzejewski T.M."/>
            <person name="Davidsen T.M."/>
            <person name="Wayne K.J."/>
            <person name="Tettelin H."/>
            <person name="Glass J.I."/>
            <person name="Rusch D."/>
            <person name="Podicherti R."/>
            <person name="Tsui H.-C.T."/>
            <person name="Winkler M.E."/>
        </authorList>
    </citation>
    <scope>NUCLEOTIDE SEQUENCE</scope>
</reference>
<dbReference type="PANTHER" id="PTHR12992:SF11">
    <property type="entry name" value="MITOCHONDRIAL COENZYME A DIPHOSPHATASE NUDT8"/>
    <property type="match status" value="1"/>
</dbReference>
<dbReference type="AlphaFoldDB" id="A0A381NX19"/>
<proteinExistence type="predicted"/>
<dbReference type="GO" id="GO:0010945">
    <property type="term" value="F:coenzyme A diphosphatase activity"/>
    <property type="evidence" value="ECO:0007669"/>
    <property type="project" value="InterPro"/>
</dbReference>
<dbReference type="SUPFAM" id="SSF55811">
    <property type="entry name" value="Nudix"/>
    <property type="match status" value="1"/>
</dbReference>
<dbReference type="GO" id="GO:0046872">
    <property type="term" value="F:metal ion binding"/>
    <property type="evidence" value="ECO:0007669"/>
    <property type="project" value="UniProtKB-KW"/>
</dbReference>
<comment type="cofactor">
    <cofactor evidence="1">
        <name>Mn(2+)</name>
        <dbReference type="ChEBI" id="CHEBI:29035"/>
    </cofactor>
</comment>
<protein>
    <recommendedName>
        <fullName evidence="7">Nudix hydrolase domain-containing protein</fullName>
    </recommendedName>
</protein>
<evidence type="ECO:0000256" key="6">
    <source>
        <dbReference type="ARBA" id="ARBA00023211"/>
    </source>
</evidence>
<dbReference type="PANTHER" id="PTHR12992">
    <property type="entry name" value="NUDIX HYDROLASE"/>
    <property type="match status" value="1"/>
</dbReference>
<comment type="cofactor">
    <cofactor evidence="2">
        <name>Mg(2+)</name>
        <dbReference type="ChEBI" id="CHEBI:18420"/>
    </cofactor>
</comment>
<gene>
    <name evidence="8" type="ORF">METZ01_LOCUS11841</name>
</gene>
<name>A0A381NX19_9ZZZZ</name>
<evidence type="ECO:0000256" key="1">
    <source>
        <dbReference type="ARBA" id="ARBA00001936"/>
    </source>
</evidence>
<dbReference type="InterPro" id="IPR045121">
    <property type="entry name" value="CoAse"/>
</dbReference>
<evidence type="ECO:0000313" key="8">
    <source>
        <dbReference type="EMBL" id="SUZ58987.1"/>
    </source>
</evidence>
<dbReference type="Pfam" id="PF00293">
    <property type="entry name" value="NUDIX"/>
    <property type="match status" value="1"/>
</dbReference>
<evidence type="ECO:0000259" key="7">
    <source>
        <dbReference type="PROSITE" id="PS51462"/>
    </source>
</evidence>
<feature type="non-terminal residue" evidence="8">
    <location>
        <position position="1"/>
    </location>
</feature>
<feature type="domain" description="Nudix hydrolase" evidence="7">
    <location>
        <begin position="1"/>
        <end position="134"/>
    </location>
</feature>
<keyword evidence="6" id="KW-0464">Manganese</keyword>
<dbReference type="CDD" id="cd03426">
    <property type="entry name" value="NUDIX_CoAse_Nudt7"/>
    <property type="match status" value="1"/>
</dbReference>
<accession>A0A381NX19</accession>
<dbReference type="Gene3D" id="3.90.79.10">
    <property type="entry name" value="Nucleoside Triphosphate Pyrophosphohydrolase"/>
    <property type="match status" value="1"/>
</dbReference>
<evidence type="ECO:0000256" key="5">
    <source>
        <dbReference type="ARBA" id="ARBA00022842"/>
    </source>
</evidence>
<dbReference type="PROSITE" id="PS51462">
    <property type="entry name" value="NUDIX"/>
    <property type="match status" value="1"/>
</dbReference>
<dbReference type="EMBL" id="UINC01000654">
    <property type="protein sequence ID" value="SUZ58987.1"/>
    <property type="molecule type" value="Genomic_DNA"/>
</dbReference>